<dbReference type="InterPro" id="IPR051259">
    <property type="entry name" value="rRNA_Methyltransferase"/>
</dbReference>
<dbReference type="SUPFAM" id="SSF75217">
    <property type="entry name" value="alpha/beta knot"/>
    <property type="match status" value="1"/>
</dbReference>
<evidence type="ECO:0000256" key="2">
    <source>
        <dbReference type="ARBA" id="ARBA00022603"/>
    </source>
</evidence>
<dbReference type="RefSeq" id="WP_268061125.1">
    <property type="nucleotide sequence ID" value="NZ_JAPQFJ010000007.1"/>
</dbReference>
<dbReference type="Pfam" id="PF00588">
    <property type="entry name" value="SpoU_methylase"/>
    <property type="match status" value="1"/>
</dbReference>
<dbReference type="PANTHER" id="PTHR43191">
    <property type="entry name" value="RRNA METHYLTRANSFERASE 3"/>
    <property type="match status" value="1"/>
</dbReference>
<name>A0ABT4D8S1_9CLOT</name>
<evidence type="ECO:0000259" key="4">
    <source>
        <dbReference type="SMART" id="SM00967"/>
    </source>
</evidence>
<gene>
    <name evidence="5" type="ORF">OW729_08835</name>
</gene>
<organism evidence="5 6">
    <name type="scientific">Clostridium brassicae</name>
    <dbReference type="NCBI Taxonomy" id="2999072"/>
    <lineage>
        <taxon>Bacteria</taxon>
        <taxon>Bacillati</taxon>
        <taxon>Bacillota</taxon>
        <taxon>Clostridia</taxon>
        <taxon>Eubacteriales</taxon>
        <taxon>Clostridiaceae</taxon>
        <taxon>Clostridium</taxon>
    </lineage>
</organism>
<evidence type="ECO:0000256" key="3">
    <source>
        <dbReference type="ARBA" id="ARBA00022679"/>
    </source>
</evidence>
<dbReference type="Proteomes" id="UP001144612">
    <property type="component" value="Unassembled WGS sequence"/>
</dbReference>
<reference evidence="5" key="1">
    <citation type="submission" date="2022-12" db="EMBL/GenBank/DDBJ databases">
        <title>Clostridium sp. nov., isolated from industrial wastewater.</title>
        <authorList>
            <person name="Jiayan W."/>
        </authorList>
    </citation>
    <scope>NUCLEOTIDE SEQUENCE</scope>
    <source>
        <strain evidence="5">ZC22-4</strain>
    </source>
</reference>
<keyword evidence="2 5" id="KW-0489">Methyltransferase</keyword>
<dbReference type="InterPro" id="IPR001537">
    <property type="entry name" value="SpoU_MeTrfase"/>
</dbReference>
<dbReference type="Pfam" id="PF22435">
    <property type="entry name" value="MRM3-like_sub_bind"/>
    <property type="match status" value="1"/>
</dbReference>
<dbReference type="PANTHER" id="PTHR43191:SF2">
    <property type="entry name" value="RRNA METHYLTRANSFERASE 3, MITOCHONDRIAL"/>
    <property type="match status" value="1"/>
</dbReference>
<dbReference type="GO" id="GO:0008168">
    <property type="term" value="F:methyltransferase activity"/>
    <property type="evidence" value="ECO:0007669"/>
    <property type="project" value="UniProtKB-KW"/>
</dbReference>
<comment type="caution">
    <text evidence="5">The sequence shown here is derived from an EMBL/GenBank/DDBJ whole genome shotgun (WGS) entry which is preliminary data.</text>
</comment>
<dbReference type="SMART" id="SM00967">
    <property type="entry name" value="SpoU_sub_bind"/>
    <property type="match status" value="1"/>
</dbReference>
<sequence>MNIIESKQNSLIKEVKKLHKKKYRNEKKQFVVEGFRFVEEALKSSFNVPYIFVSESGMDRYKSFKIEALINKNTEVYSISDTILKEICNTDTPQGILGVVDNKSVEVENTIGFYVLVDKIQDPGNMGTIIRTAHASGALGVIITKGTVDIYNDKTLRSTMGSIFNIPIIEDEDLVTIRSLKEKGFKIIVSSLDTDKNFYDIDLNQKIIIAVGNEGNGISEEIYSIGDEKVKIPMPGGAESLNAAVAAGIMVYEAVRQKTAQNNQ</sequence>
<keyword evidence="6" id="KW-1185">Reference proteome</keyword>
<proteinExistence type="inferred from homology"/>
<accession>A0ABT4D8S1</accession>
<dbReference type="Gene3D" id="3.40.1280.10">
    <property type="match status" value="1"/>
</dbReference>
<evidence type="ECO:0000313" key="6">
    <source>
        <dbReference type="Proteomes" id="UP001144612"/>
    </source>
</evidence>
<feature type="domain" description="RNA 2-O ribose methyltransferase substrate binding" evidence="4">
    <location>
        <begin position="31"/>
        <end position="106"/>
    </location>
</feature>
<protein>
    <submittedName>
        <fullName evidence="5">RNA methyltransferase</fullName>
    </submittedName>
</protein>
<evidence type="ECO:0000256" key="1">
    <source>
        <dbReference type="ARBA" id="ARBA00007228"/>
    </source>
</evidence>
<dbReference type="InterPro" id="IPR029026">
    <property type="entry name" value="tRNA_m1G_MTases_N"/>
</dbReference>
<dbReference type="GO" id="GO:0032259">
    <property type="term" value="P:methylation"/>
    <property type="evidence" value="ECO:0007669"/>
    <property type="project" value="UniProtKB-KW"/>
</dbReference>
<dbReference type="InterPro" id="IPR013123">
    <property type="entry name" value="SpoU_subst-bd"/>
</dbReference>
<dbReference type="InterPro" id="IPR029064">
    <property type="entry name" value="Ribosomal_eL30-like_sf"/>
</dbReference>
<evidence type="ECO:0000313" key="5">
    <source>
        <dbReference type="EMBL" id="MCY6958709.1"/>
    </source>
</evidence>
<dbReference type="EMBL" id="JAPQFJ010000007">
    <property type="protein sequence ID" value="MCY6958709.1"/>
    <property type="molecule type" value="Genomic_DNA"/>
</dbReference>
<dbReference type="InterPro" id="IPR029028">
    <property type="entry name" value="Alpha/beta_knot_MTases"/>
</dbReference>
<dbReference type="InterPro" id="IPR053888">
    <property type="entry name" value="MRM3-like_sub_bind"/>
</dbReference>
<dbReference type="Gene3D" id="3.30.1330.30">
    <property type="match status" value="1"/>
</dbReference>
<comment type="similarity">
    <text evidence="1">Belongs to the class IV-like SAM-binding methyltransferase superfamily. RNA methyltransferase TrmH family.</text>
</comment>
<keyword evidence="3" id="KW-0808">Transferase</keyword>
<dbReference type="CDD" id="cd18095">
    <property type="entry name" value="SpoU-like_rRNA-MTase"/>
    <property type="match status" value="1"/>
</dbReference>
<dbReference type="SUPFAM" id="SSF55315">
    <property type="entry name" value="L30e-like"/>
    <property type="match status" value="1"/>
</dbReference>